<organism evidence="1 2">
    <name type="scientific">Lysinibacillus alkalisoli</name>
    <dbReference type="NCBI Taxonomy" id="1911548"/>
    <lineage>
        <taxon>Bacteria</taxon>
        <taxon>Bacillati</taxon>
        <taxon>Bacillota</taxon>
        <taxon>Bacilli</taxon>
        <taxon>Bacillales</taxon>
        <taxon>Bacillaceae</taxon>
        <taxon>Lysinibacillus</taxon>
    </lineage>
</organism>
<reference evidence="1" key="2">
    <citation type="submission" date="2020-09" db="EMBL/GenBank/DDBJ databases">
        <authorList>
            <person name="Sun Q."/>
            <person name="Zhou Y."/>
        </authorList>
    </citation>
    <scope>NUCLEOTIDE SEQUENCE</scope>
    <source>
        <strain evidence="1">CGMCC 1.15760</strain>
    </source>
</reference>
<gene>
    <name evidence="1" type="ORF">GCM10007425_12720</name>
</gene>
<evidence type="ECO:0000313" key="1">
    <source>
        <dbReference type="EMBL" id="GGG19757.1"/>
    </source>
</evidence>
<dbReference type="Proteomes" id="UP000616608">
    <property type="component" value="Unassembled WGS sequence"/>
</dbReference>
<proteinExistence type="predicted"/>
<keyword evidence="2" id="KW-1185">Reference proteome</keyword>
<accession>A0A917LFZ2</accession>
<reference evidence="1" key="1">
    <citation type="journal article" date="2014" name="Int. J. Syst. Evol. Microbiol.">
        <title>Complete genome sequence of Corynebacterium casei LMG S-19264T (=DSM 44701T), isolated from a smear-ripened cheese.</title>
        <authorList>
            <consortium name="US DOE Joint Genome Institute (JGI-PGF)"/>
            <person name="Walter F."/>
            <person name="Albersmeier A."/>
            <person name="Kalinowski J."/>
            <person name="Ruckert C."/>
        </authorList>
    </citation>
    <scope>NUCLEOTIDE SEQUENCE</scope>
    <source>
        <strain evidence="1">CGMCC 1.15760</strain>
    </source>
</reference>
<dbReference type="AlphaFoldDB" id="A0A917LFZ2"/>
<protein>
    <submittedName>
        <fullName evidence="1">Uncharacterized protein</fullName>
    </submittedName>
</protein>
<sequence length="100" mass="11130">MENKTTVKRKVTTKRRKDETQVMYIGPNLTGGLLQRAMVFKGGLPPEVNALFDKEPLLKNLFVPTDKLAEAEKELKTAGTLLNEAYTAVTNGRKEVTSHV</sequence>
<name>A0A917LFZ2_9BACI</name>
<comment type="caution">
    <text evidence="1">The sequence shown here is derived from an EMBL/GenBank/DDBJ whole genome shotgun (WGS) entry which is preliminary data.</text>
</comment>
<dbReference type="RefSeq" id="WP_188614185.1">
    <property type="nucleotide sequence ID" value="NZ_BMJT01000003.1"/>
</dbReference>
<dbReference type="EMBL" id="BMJT01000003">
    <property type="protein sequence ID" value="GGG19757.1"/>
    <property type="molecule type" value="Genomic_DNA"/>
</dbReference>
<evidence type="ECO:0000313" key="2">
    <source>
        <dbReference type="Proteomes" id="UP000616608"/>
    </source>
</evidence>